<name>F0JBG1_9BACT</name>
<protein>
    <submittedName>
        <fullName evidence="2">Antibiotic biosynthesis monooxygenase</fullName>
    </submittedName>
</protein>
<accession>F0JBG1</accession>
<dbReference type="OrthoDB" id="9797060at2"/>
<evidence type="ECO:0000313" key="3">
    <source>
        <dbReference type="Proteomes" id="UP000007845"/>
    </source>
</evidence>
<reference evidence="2 3" key="1">
    <citation type="journal article" date="2011" name="J. Bacteriol.">
        <title>Genome sequence of the mercury-methylating strain Desulfovibrio desulfuricans ND132.</title>
        <authorList>
            <person name="Brown S.D."/>
            <person name="Gilmour C.C."/>
            <person name="Kucken A.M."/>
            <person name="Wall J.D."/>
            <person name="Elias D.A."/>
            <person name="Brandt C.C."/>
            <person name="Podar M."/>
            <person name="Chertkov O."/>
            <person name="Held B."/>
            <person name="Bruce D.C."/>
            <person name="Detter J.C."/>
            <person name="Tapia R."/>
            <person name="Han C.S."/>
            <person name="Goodwin L.A."/>
            <person name="Cheng J.F."/>
            <person name="Pitluck S."/>
            <person name="Woyke T."/>
            <person name="Mikhailova N."/>
            <person name="Ivanova N.N."/>
            <person name="Han J."/>
            <person name="Lucas S."/>
            <person name="Lapidus A.L."/>
            <person name="Land M.L."/>
            <person name="Hauser L.J."/>
            <person name="Palumbo A.V."/>
        </authorList>
    </citation>
    <scope>NUCLEOTIDE SEQUENCE [LARGE SCALE GENOMIC DNA]</scope>
    <source>
        <strain evidence="2 3">ND132</strain>
    </source>
</reference>
<evidence type="ECO:0000259" key="1">
    <source>
        <dbReference type="Pfam" id="PF03992"/>
    </source>
</evidence>
<dbReference type="AlphaFoldDB" id="F0JBG1"/>
<proteinExistence type="predicted"/>
<dbReference type="Proteomes" id="UP000007845">
    <property type="component" value="Chromosome"/>
</dbReference>
<dbReference type="SMR" id="F0JBG1"/>
<dbReference type="Gene3D" id="3.30.70.100">
    <property type="match status" value="1"/>
</dbReference>
<dbReference type="HOGENOM" id="CLU_127039_1_0_7"/>
<sequence length="106" mass="12272">MPTHQPDLKTPCWAVIFTSVRTDADNGYAETAGRMLELARSMPGFLGVDSAREEVGITVSYWESLDAIRVWREHPEHRTAQARGRREWYASFTTRVCRVERETRFP</sequence>
<dbReference type="InterPro" id="IPR011008">
    <property type="entry name" value="Dimeric_a/b-barrel"/>
</dbReference>
<keyword evidence="2" id="KW-0560">Oxidoreductase</keyword>
<dbReference type="RefSeq" id="WP_014321708.1">
    <property type="nucleotide sequence ID" value="NC_016803.1"/>
</dbReference>
<dbReference type="PANTHER" id="PTHR37811:SF2">
    <property type="entry name" value="ABM DOMAIN-CONTAINING PROTEIN"/>
    <property type="match status" value="1"/>
</dbReference>
<dbReference type="GO" id="GO:0004497">
    <property type="term" value="F:monooxygenase activity"/>
    <property type="evidence" value="ECO:0007669"/>
    <property type="project" value="UniProtKB-KW"/>
</dbReference>
<dbReference type="eggNOG" id="COG2329">
    <property type="taxonomic scope" value="Bacteria"/>
</dbReference>
<organism evidence="2 3">
    <name type="scientific">Pseudodesulfovibrio mercurii</name>
    <dbReference type="NCBI Taxonomy" id="641491"/>
    <lineage>
        <taxon>Bacteria</taxon>
        <taxon>Pseudomonadati</taxon>
        <taxon>Thermodesulfobacteriota</taxon>
        <taxon>Desulfovibrionia</taxon>
        <taxon>Desulfovibrionales</taxon>
        <taxon>Desulfovibrionaceae</taxon>
    </lineage>
</organism>
<keyword evidence="3" id="KW-1185">Reference proteome</keyword>
<keyword evidence="2" id="KW-0503">Monooxygenase</keyword>
<dbReference type="EMBL" id="CP003220">
    <property type="protein sequence ID" value="EGB14280.1"/>
    <property type="molecule type" value="Genomic_DNA"/>
</dbReference>
<dbReference type="PANTHER" id="PTHR37811">
    <property type="entry name" value="BLL5343 PROTEIN"/>
    <property type="match status" value="1"/>
</dbReference>
<evidence type="ECO:0000313" key="2">
    <source>
        <dbReference type="EMBL" id="EGB14280.1"/>
    </source>
</evidence>
<dbReference type="InterPro" id="IPR007138">
    <property type="entry name" value="ABM_dom"/>
</dbReference>
<dbReference type="InterPro" id="IPR052936">
    <property type="entry name" value="Jasmonate_Hydroxylase-like"/>
</dbReference>
<dbReference type="SUPFAM" id="SSF54909">
    <property type="entry name" value="Dimeric alpha+beta barrel"/>
    <property type="match status" value="1"/>
</dbReference>
<gene>
    <name evidence="2" type="ORF">DND132_1067</name>
</gene>
<dbReference type="STRING" id="641491.DND132_1067"/>
<dbReference type="KEGG" id="ddn:DND132_1067"/>
<dbReference type="Pfam" id="PF03992">
    <property type="entry name" value="ABM"/>
    <property type="match status" value="1"/>
</dbReference>
<feature type="domain" description="ABM" evidence="1">
    <location>
        <begin position="15"/>
        <end position="83"/>
    </location>
</feature>